<dbReference type="PRINTS" id="PR00420">
    <property type="entry name" value="RNGMNOXGNASE"/>
</dbReference>
<evidence type="ECO:0000256" key="2">
    <source>
        <dbReference type="ARBA" id="ARBA00022630"/>
    </source>
</evidence>
<evidence type="ECO:0000256" key="1">
    <source>
        <dbReference type="ARBA" id="ARBA00007801"/>
    </source>
</evidence>
<keyword evidence="3" id="KW-0274">FAD</keyword>
<sequence>MPVFTEFANASRQLRVLPSFANPLPRLCPAFEKKEDRYEVVIVGGGPAGLMLNLLLARYGLGDDSLLCIDSKSSTLLSGQADGLQPRTLEVLRSLGVLDELDNDGCHMHQICFWNPTNDGGIERTSIVPDIAIKSRYPYEITIHQGRIERVLETDLKRYSKRGIMRSTSLIDVKMDEEGDPDFPVVAVIETEEGQKTIRTKYLVGADGAHSVVRRCMGLMLEGESTDHIWGVVDFVAVTDFPDIRKRCAIHSDSGSVMVIPRERIQSGEYLTRLYVQVPGVVKPDDESTAANGVTECAKAEAKARRAQVSAETIFEQASQAFKPYKIRMRDENALDWWAAYQIGQRVTSEFSVKDSKGKERVFIVGDACHTHSPKAGQGMNVSMMDSYNLAWKLAYSILGLSPDSKADPAKSDRLVESYQLERRKVAQQLIDFDREFAGMFSGKIKVEEESGLTHEEFLNVFLTGNGFSSGCGVEYIENTLVEKDVEGSITGKDYLSGILQPGRRLIDAEVLRHADANPRHLQDDFPSTGRFRILCFASNDLLNPNGVSAKAFTGIGELLSKFPQQLIELVGLYPSQLSEFSWQDIPAAIKQHAEMRFHSSSTGAPASEDAYTIYGVSPEKGAVAVIRPDGYVGAIAPLTGLKRLEEYLSRSICRI</sequence>
<feature type="domain" description="FAD-binding" evidence="5">
    <location>
        <begin position="38"/>
        <end position="433"/>
    </location>
</feature>
<keyword evidence="4" id="KW-0560">Oxidoreductase</keyword>
<dbReference type="AlphaFoldDB" id="A0A0J6FQH2"/>
<dbReference type="InterPro" id="IPR036249">
    <property type="entry name" value="Thioredoxin-like_sf"/>
</dbReference>
<keyword evidence="2" id="KW-0285">Flavoprotein</keyword>
<dbReference type="InterPro" id="IPR050641">
    <property type="entry name" value="RIFMO-like"/>
</dbReference>
<dbReference type="SUPFAM" id="SSF51905">
    <property type="entry name" value="FAD/NAD(P)-binding domain"/>
    <property type="match status" value="1"/>
</dbReference>
<dbReference type="GO" id="GO:0071949">
    <property type="term" value="F:FAD binding"/>
    <property type="evidence" value="ECO:0007669"/>
    <property type="project" value="InterPro"/>
</dbReference>
<dbReference type="Gene3D" id="3.50.50.60">
    <property type="entry name" value="FAD/NAD(P)-binding domain"/>
    <property type="match status" value="1"/>
</dbReference>
<comment type="similarity">
    <text evidence="1">Belongs to the PheA/TfdB FAD monooxygenase family.</text>
</comment>
<reference evidence="8" key="3">
    <citation type="journal article" date="2010" name="Genome Res.">
        <title>Population genomic sequencing of Coccidioides fungi reveals recent hybridization and transposon control.</title>
        <authorList>
            <person name="Neafsey D.E."/>
            <person name="Barker B.M."/>
            <person name="Sharpton T.J."/>
            <person name="Stajich J.E."/>
            <person name="Park D.J."/>
            <person name="Whiston E."/>
            <person name="Hung C.-Y."/>
            <person name="McMahan C."/>
            <person name="White J."/>
            <person name="Sykes S."/>
            <person name="Heiman D."/>
            <person name="Young S."/>
            <person name="Zeng Q."/>
            <person name="Abouelleil A."/>
            <person name="Aftuck L."/>
            <person name="Bessette D."/>
            <person name="Brown A."/>
            <person name="FitzGerald M."/>
            <person name="Lui A."/>
            <person name="Macdonald J.P."/>
            <person name="Priest M."/>
            <person name="Orbach M.J."/>
            <person name="Galgiani J.N."/>
            <person name="Kirkland T.N."/>
            <person name="Cole G.T."/>
            <person name="Birren B.W."/>
            <person name="Henn M.R."/>
            <person name="Taylor J.W."/>
            <person name="Rounsley S.D."/>
        </authorList>
    </citation>
    <scope>NUCLEOTIDE SEQUENCE [LARGE SCALE GENOMIC DNA]</scope>
    <source>
        <strain evidence="8">RMSCC 3488</strain>
    </source>
</reference>
<dbReference type="InterPro" id="IPR012941">
    <property type="entry name" value="Phe_hydrox_C_dim_dom"/>
</dbReference>
<dbReference type="InterPro" id="IPR038220">
    <property type="entry name" value="PHOX_C_sf"/>
</dbReference>
<name>A0A0J6FQH2_COCPO</name>
<gene>
    <name evidence="7" type="ORF">CPAG_07561</name>
</gene>
<dbReference type="PANTHER" id="PTHR43004:SF15">
    <property type="entry name" value="MONOOXYGENASE, PUTATIVE (AFU_ORTHOLOGUE AFUA_6G03030)-RELATED"/>
    <property type="match status" value="1"/>
</dbReference>
<protein>
    <submittedName>
        <fullName evidence="7">Phenol 2-monooxygenase</fullName>
    </submittedName>
</protein>
<dbReference type="Proteomes" id="UP000054567">
    <property type="component" value="Unassembled WGS sequence"/>
</dbReference>
<organism evidence="7 8">
    <name type="scientific">Coccidioides posadasii RMSCC 3488</name>
    <dbReference type="NCBI Taxonomy" id="454284"/>
    <lineage>
        <taxon>Eukaryota</taxon>
        <taxon>Fungi</taxon>
        <taxon>Dikarya</taxon>
        <taxon>Ascomycota</taxon>
        <taxon>Pezizomycotina</taxon>
        <taxon>Eurotiomycetes</taxon>
        <taxon>Eurotiomycetidae</taxon>
        <taxon>Onygenales</taxon>
        <taxon>Onygenaceae</taxon>
        <taxon>Coccidioides</taxon>
    </lineage>
</organism>
<reference evidence="7 8" key="1">
    <citation type="submission" date="2007-06" db="EMBL/GenBank/DDBJ databases">
        <title>The Genome Sequence of Coccidioides posadasii RMSCC_3488.</title>
        <authorList>
            <consortium name="Coccidioides Genome Resources Consortium"/>
            <consortium name="The Broad Institute Genome Sequencing Platform"/>
            <person name="Henn M.R."/>
            <person name="Sykes S."/>
            <person name="Young S."/>
            <person name="Jaffe D."/>
            <person name="Berlin A."/>
            <person name="Alvarez P."/>
            <person name="Butler J."/>
            <person name="Gnerre S."/>
            <person name="Grabherr M."/>
            <person name="Mauceli E."/>
            <person name="Brockman W."/>
            <person name="Kodira C."/>
            <person name="Alvarado L."/>
            <person name="Zeng Q."/>
            <person name="Crawford M."/>
            <person name="Antoine C."/>
            <person name="Devon K."/>
            <person name="Galgiani J."/>
            <person name="Orsborn K."/>
            <person name="Lewis M.L."/>
            <person name="Nusbaum C."/>
            <person name="Galagan J."/>
            <person name="Birren B."/>
        </authorList>
    </citation>
    <scope>NUCLEOTIDE SEQUENCE [LARGE SCALE GENOMIC DNA]</scope>
    <source>
        <strain evidence="7 8">RMSCC 3488</strain>
    </source>
</reference>
<accession>A0A0J6FQH2</accession>
<dbReference type="OrthoDB" id="1716816at2759"/>
<dbReference type="EMBL" id="DS268113">
    <property type="protein sequence ID" value="KMM71254.1"/>
    <property type="molecule type" value="Genomic_DNA"/>
</dbReference>
<evidence type="ECO:0000313" key="7">
    <source>
        <dbReference type="EMBL" id="KMM71254.1"/>
    </source>
</evidence>
<dbReference type="InterPro" id="IPR036188">
    <property type="entry name" value="FAD/NAD-bd_sf"/>
</dbReference>
<evidence type="ECO:0000256" key="4">
    <source>
        <dbReference type="ARBA" id="ARBA00023002"/>
    </source>
</evidence>
<reference evidence="8" key="2">
    <citation type="journal article" date="2009" name="Genome Res.">
        <title>Comparative genomic analyses of the human fungal pathogens Coccidioides and their relatives.</title>
        <authorList>
            <person name="Sharpton T.J."/>
            <person name="Stajich J.E."/>
            <person name="Rounsley S.D."/>
            <person name="Gardner M.J."/>
            <person name="Wortman J.R."/>
            <person name="Jordar V.S."/>
            <person name="Maiti R."/>
            <person name="Kodira C.D."/>
            <person name="Neafsey D.E."/>
            <person name="Zeng Q."/>
            <person name="Hung C.-Y."/>
            <person name="McMahan C."/>
            <person name="Muszewska A."/>
            <person name="Grynberg M."/>
            <person name="Mandel M.A."/>
            <person name="Kellner E.M."/>
            <person name="Barker B.M."/>
            <person name="Galgiani J.N."/>
            <person name="Orbach M.J."/>
            <person name="Kirkland T.N."/>
            <person name="Cole G.T."/>
            <person name="Henn M.R."/>
            <person name="Birren B.W."/>
            <person name="Taylor J.W."/>
        </authorList>
    </citation>
    <scope>NUCLEOTIDE SEQUENCE [LARGE SCALE GENOMIC DNA]</scope>
    <source>
        <strain evidence="8">RMSCC 3488</strain>
    </source>
</reference>
<dbReference type="SUPFAM" id="SSF54373">
    <property type="entry name" value="FAD-linked reductases, C-terminal domain"/>
    <property type="match status" value="1"/>
</dbReference>
<dbReference type="PANTHER" id="PTHR43004">
    <property type="entry name" value="TRK SYSTEM POTASSIUM UPTAKE PROTEIN"/>
    <property type="match status" value="1"/>
</dbReference>
<dbReference type="Gene3D" id="3.40.30.20">
    <property type="match status" value="1"/>
</dbReference>
<evidence type="ECO:0000259" key="6">
    <source>
        <dbReference type="Pfam" id="PF07976"/>
    </source>
</evidence>
<dbReference type="VEuPathDB" id="FungiDB:CPAG_07561"/>
<dbReference type="CDD" id="cd02979">
    <property type="entry name" value="PHOX_C"/>
    <property type="match status" value="1"/>
</dbReference>
<dbReference type="SUPFAM" id="SSF52833">
    <property type="entry name" value="Thioredoxin-like"/>
    <property type="match status" value="1"/>
</dbReference>
<dbReference type="Gene3D" id="3.30.9.10">
    <property type="entry name" value="D-Amino Acid Oxidase, subunit A, domain 2"/>
    <property type="match status" value="1"/>
</dbReference>
<keyword evidence="7" id="KW-0503">Monooxygenase</keyword>
<evidence type="ECO:0000259" key="5">
    <source>
        <dbReference type="Pfam" id="PF01494"/>
    </source>
</evidence>
<evidence type="ECO:0000256" key="3">
    <source>
        <dbReference type="ARBA" id="ARBA00022827"/>
    </source>
</evidence>
<feature type="domain" description="Phenol hydroxylase-like C-terminal dimerisation" evidence="6">
    <location>
        <begin position="474"/>
        <end position="651"/>
    </location>
</feature>
<dbReference type="Pfam" id="PF07976">
    <property type="entry name" value="Phe_hydrox_dim"/>
    <property type="match status" value="1"/>
</dbReference>
<dbReference type="Pfam" id="PF01494">
    <property type="entry name" value="FAD_binding_3"/>
    <property type="match status" value="1"/>
</dbReference>
<proteinExistence type="inferred from homology"/>
<evidence type="ECO:0000313" key="8">
    <source>
        <dbReference type="Proteomes" id="UP000054567"/>
    </source>
</evidence>
<dbReference type="GO" id="GO:0016709">
    <property type="term" value="F:oxidoreductase activity, acting on paired donors, with incorporation or reduction of molecular oxygen, NAD(P)H as one donor, and incorporation of one atom of oxygen"/>
    <property type="evidence" value="ECO:0007669"/>
    <property type="project" value="UniProtKB-ARBA"/>
</dbReference>
<dbReference type="InterPro" id="IPR002938">
    <property type="entry name" value="FAD-bd"/>
</dbReference>